<dbReference type="Gene3D" id="3.90.190.10">
    <property type="entry name" value="Protein tyrosine phosphatase superfamily"/>
    <property type="match status" value="1"/>
</dbReference>
<proteinExistence type="inferred from homology"/>
<dbReference type="Pfam" id="PF00102">
    <property type="entry name" value="Y_phosphatase"/>
    <property type="match status" value="2"/>
</dbReference>
<dbReference type="SMART" id="SM00404">
    <property type="entry name" value="PTPc_motif"/>
    <property type="match status" value="1"/>
</dbReference>
<dbReference type="GeneID" id="10546296"/>
<keyword evidence="6" id="KW-1185">Reference proteome</keyword>
<feature type="region of interest" description="Disordered" evidence="2">
    <location>
        <begin position="1"/>
        <end position="22"/>
    </location>
</feature>
<dbReference type="InterPro" id="IPR000242">
    <property type="entry name" value="PTP_cat"/>
</dbReference>
<dbReference type="InterPro" id="IPR016130">
    <property type="entry name" value="Tyr_Pase_AS"/>
</dbReference>
<feature type="domain" description="Tyrosine-protein phosphatase" evidence="3">
    <location>
        <begin position="137"/>
        <end position="498"/>
    </location>
</feature>
<dbReference type="FunCoup" id="E3KK02">
    <property type="interactions" value="512"/>
</dbReference>
<dbReference type="AlphaFoldDB" id="E3KK02"/>
<evidence type="ECO:0000259" key="3">
    <source>
        <dbReference type="PROSITE" id="PS50055"/>
    </source>
</evidence>
<dbReference type="Proteomes" id="UP000008783">
    <property type="component" value="Unassembled WGS sequence"/>
</dbReference>
<feature type="domain" description="Tyrosine specific protein phosphatases" evidence="4">
    <location>
        <begin position="366"/>
        <end position="489"/>
    </location>
</feature>
<evidence type="ECO:0000256" key="2">
    <source>
        <dbReference type="SAM" id="MobiDB-lite"/>
    </source>
</evidence>
<evidence type="ECO:0000259" key="4">
    <source>
        <dbReference type="PROSITE" id="PS50056"/>
    </source>
</evidence>
<organism evidence="5 6">
    <name type="scientific">Puccinia graminis f. sp. tritici (strain CRL 75-36-700-3 / race SCCL)</name>
    <name type="common">Black stem rust fungus</name>
    <dbReference type="NCBI Taxonomy" id="418459"/>
    <lineage>
        <taxon>Eukaryota</taxon>
        <taxon>Fungi</taxon>
        <taxon>Dikarya</taxon>
        <taxon>Basidiomycota</taxon>
        <taxon>Pucciniomycotina</taxon>
        <taxon>Pucciniomycetes</taxon>
        <taxon>Pucciniales</taxon>
        <taxon>Pucciniaceae</taxon>
        <taxon>Puccinia</taxon>
    </lineage>
</organism>
<dbReference type="InterPro" id="IPR003595">
    <property type="entry name" value="Tyr_Pase_cat"/>
</dbReference>
<dbReference type="VEuPathDB" id="FungiDB:PGTG_10786"/>
<dbReference type="OrthoDB" id="10253954at2759"/>
<dbReference type="eggNOG" id="KOG4228">
    <property type="taxonomic scope" value="Eukaryota"/>
</dbReference>
<feature type="region of interest" description="Disordered" evidence="2">
    <location>
        <begin position="119"/>
        <end position="151"/>
    </location>
</feature>
<dbReference type="PROSITE" id="PS50056">
    <property type="entry name" value="TYR_PHOSPHATASE_2"/>
    <property type="match status" value="1"/>
</dbReference>
<dbReference type="InterPro" id="IPR029021">
    <property type="entry name" value="Prot-tyrosine_phosphatase-like"/>
</dbReference>
<dbReference type="STRING" id="418459.E3KK02"/>
<reference key="1">
    <citation type="submission" date="2007-01" db="EMBL/GenBank/DDBJ databases">
        <title>The Genome Sequence of Puccinia graminis f. sp. tritici Strain CRL 75-36-700-3.</title>
        <authorList>
            <consortium name="The Broad Institute Genome Sequencing Platform"/>
            <person name="Birren B."/>
            <person name="Lander E."/>
            <person name="Galagan J."/>
            <person name="Nusbaum C."/>
            <person name="Devon K."/>
            <person name="Cuomo C."/>
            <person name="Jaffe D."/>
            <person name="Butler J."/>
            <person name="Alvarez P."/>
            <person name="Gnerre S."/>
            <person name="Grabherr M."/>
            <person name="Mauceli E."/>
            <person name="Brockman W."/>
            <person name="Young S."/>
            <person name="LaButti K."/>
            <person name="Sykes S."/>
            <person name="DeCaprio D."/>
            <person name="Crawford M."/>
            <person name="Koehrsen M."/>
            <person name="Engels R."/>
            <person name="Montgomery P."/>
            <person name="Pearson M."/>
            <person name="Howarth C."/>
            <person name="Larson L."/>
            <person name="White J."/>
            <person name="Zeng Q."/>
            <person name="Kodira C."/>
            <person name="Yandava C."/>
            <person name="Alvarado L."/>
            <person name="O'Leary S."/>
            <person name="Szabo L."/>
            <person name="Dean R."/>
            <person name="Schein J."/>
        </authorList>
    </citation>
    <scope>NUCLEOTIDE SEQUENCE</scope>
    <source>
        <strain>CRL 75-36-700-3</strain>
    </source>
</reference>
<dbReference type="RefSeq" id="XP_003329046.2">
    <property type="nucleotide sequence ID" value="XM_003328998.2"/>
</dbReference>
<dbReference type="PANTHER" id="PTHR19134:SF449">
    <property type="entry name" value="TYROSINE-PROTEIN PHOSPHATASE 1"/>
    <property type="match status" value="1"/>
</dbReference>
<protein>
    <submittedName>
        <fullName evidence="5">Uncharacterized protein</fullName>
    </submittedName>
</protein>
<dbReference type="InParanoid" id="E3KK02"/>
<evidence type="ECO:0000256" key="1">
    <source>
        <dbReference type="ARBA" id="ARBA00009649"/>
    </source>
</evidence>
<dbReference type="PRINTS" id="PR00700">
    <property type="entry name" value="PRTYPHPHTASE"/>
</dbReference>
<dbReference type="PANTHER" id="PTHR19134">
    <property type="entry name" value="RECEPTOR-TYPE TYROSINE-PROTEIN PHOSPHATASE"/>
    <property type="match status" value="1"/>
</dbReference>
<dbReference type="InterPro" id="IPR050348">
    <property type="entry name" value="Protein-Tyr_Phosphatase"/>
</dbReference>
<dbReference type="PROSITE" id="PS00383">
    <property type="entry name" value="TYR_PHOSPHATASE_1"/>
    <property type="match status" value="1"/>
</dbReference>
<dbReference type="SUPFAM" id="SSF52799">
    <property type="entry name" value="(Phosphotyrosine protein) phosphatases II"/>
    <property type="match status" value="1"/>
</dbReference>
<dbReference type="EMBL" id="DS178291">
    <property type="protein sequence ID" value="EFP84627.2"/>
    <property type="molecule type" value="Genomic_DNA"/>
</dbReference>
<reference evidence="6" key="2">
    <citation type="journal article" date="2011" name="Proc. Natl. Acad. Sci. U.S.A.">
        <title>Obligate biotrophy features unraveled by the genomic analysis of rust fungi.</title>
        <authorList>
            <person name="Duplessis S."/>
            <person name="Cuomo C.A."/>
            <person name="Lin Y.-C."/>
            <person name="Aerts A."/>
            <person name="Tisserant E."/>
            <person name="Veneault-Fourrey C."/>
            <person name="Joly D.L."/>
            <person name="Hacquard S."/>
            <person name="Amselem J."/>
            <person name="Cantarel B.L."/>
            <person name="Chiu R."/>
            <person name="Coutinho P.M."/>
            <person name="Feau N."/>
            <person name="Field M."/>
            <person name="Frey P."/>
            <person name="Gelhaye E."/>
            <person name="Goldberg J."/>
            <person name="Grabherr M.G."/>
            <person name="Kodira C.D."/>
            <person name="Kohler A."/>
            <person name="Kuees U."/>
            <person name="Lindquist E.A."/>
            <person name="Lucas S.M."/>
            <person name="Mago R."/>
            <person name="Mauceli E."/>
            <person name="Morin E."/>
            <person name="Murat C."/>
            <person name="Pangilinan J.L."/>
            <person name="Park R."/>
            <person name="Pearson M."/>
            <person name="Quesneville H."/>
            <person name="Rouhier N."/>
            <person name="Sakthikumar S."/>
            <person name="Salamov A.A."/>
            <person name="Schmutz J."/>
            <person name="Selles B."/>
            <person name="Shapiro H."/>
            <person name="Tanguay P."/>
            <person name="Tuskan G.A."/>
            <person name="Henrissat B."/>
            <person name="Van de Peer Y."/>
            <person name="Rouze P."/>
            <person name="Ellis J.G."/>
            <person name="Dodds P.N."/>
            <person name="Schein J.E."/>
            <person name="Zhong S."/>
            <person name="Hamelin R.C."/>
            <person name="Grigoriev I.V."/>
            <person name="Szabo L.J."/>
            <person name="Martin F."/>
        </authorList>
    </citation>
    <scope>NUCLEOTIDE SEQUENCE [LARGE SCALE GENOMIC DNA]</scope>
    <source>
        <strain evidence="6">CRL 75-36-700-3 / race SCCL</strain>
    </source>
</reference>
<gene>
    <name evidence="5" type="ORF">PGTG_10786</name>
</gene>
<comment type="similarity">
    <text evidence="1">Belongs to the protein-tyrosine phosphatase family. Non-receptor class subfamily.</text>
</comment>
<dbReference type="KEGG" id="pgr:PGTG_10786"/>
<name>E3KK02_PUCGT</name>
<dbReference type="GO" id="GO:0007165">
    <property type="term" value="P:signal transduction"/>
    <property type="evidence" value="ECO:0000318"/>
    <property type="project" value="GO_Central"/>
</dbReference>
<sequence length="503" mass="55833">MSKVMRGSPKEETLPSDGPTVSIDKAIVENQQTGSPGCQSGIRLKMYASADSQTESPAKRRLPAELTGTARRIKHMFTGGHLGSDCGSQTEARMKWCPILTNSPERLGKVYKIIAERGTRREKKSNEDGSAYAHHVAGQPINKPKNRCESSLGPRSMDGDVLPFDINRVHLANPIQGNDYINASWITEPAFEIPADLLPPSHHPQPQHAQTWIASQGPLDETGYEFFRLFFHPDPARRPKVIIQLTACMEGSRVKCANYIPSKEEEAKLFRPHRTVPLDSSSSHPKTKWALPEPDEMRNLGFIRVTLEGVESGPVQPPATNSFYHKNKLLVELLPYQDEYQQKIQPIAQARVVHYECISWYDHGTPEFVEPILELISSAKADSMISSPEESTPRTSPILVHCSAGVGRTGTLIAIASCTAQLALLNSCHLSERTLKANIISHLILPRLVPENGRIAQLPEWLNDDLVARTVDFLREQRVLMVQTAGQLDYIYKAVACFAASLS</sequence>
<dbReference type="SMART" id="SM00194">
    <property type="entry name" value="PTPc"/>
    <property type="match status" value="1"/>
</dbReference>
<evidence type="ECO:0000313" key="6">
    <source>
        <dbReference type="Proteomes" id="UP000008783"/>
    </source>
</evidence>
<accession>E3KK02</accession>
<dbReference type="GO" id="GO:0004725">
    <property type="term" value="F:protein tyrosine phosphatase activity"/>
    <property type="evidence" value="ECO:0000318"/>
    <property type="project" value="GO_Central"/>
</dbReference>
<dbReference type="InterPro" id="IPR000387">
    <property type="entry name" value="Tyr_Pase_dom"/>
</dbReference>
<dbReference type="HOGENOM" id="CLU_041945_0_0_1"/>
<dbReference type="PROSITE" id="PS50055">
    <property type="entry name" value="TYR_PHOSPHATASE_PTP"/>
    <property type="match status" value="1"/>
</dbReference>
<evidence type="ECO:0000313" key="5">
    <source>
        <dbReference type="EMBL" id="EFP84627.2"/>
    </source>
</evidence>